<sequence>MKLRSLFAASTAVGGAWLWLMASPAFAQDNRPATGDAAGAVAAEADPSDNGGLGEIVVTAQRRSENLQRAAIAITAVPAEALVRLGVSDTNQITRVAPALQVSTLAGTSTQLYLRGVGNFTTNSLSDAAVSVNLDGVAIARSSAIQGFFYDLERIEVLKGPQGTLYGRNATGGAVNIITAKPVFGETSGYVNAEYGNFDAKKLTAALNIGVDERSAIRVSGYFSNHDGYYSDGTSDDRTRAGRIQFASQLTDTFKLTLGADVAHVGGRGAGATVNGLDRDKRIGLADAPAQAIFGSSFSFLAGNFLHPLPNDAYSDNTYFGFYAQADINTPIGTLTILPAYRRADIDTLGYGGGFAFLEGLKADQTTIEARLASDGDAPLSYIVGLYYLGEHAVERANFNQQYFAAYGLFDSNTDSYAGFGRLTYKVTDSFRLTGGLRYTIDDKRALIDSYNPIVVCPAVFAGGNCIGNTPALPVQSLVPSSLILPNGDPIPVLPWGTAGAIIQDSRPVLTPSKKFKKLTYRVGVEYDLGPQSLLYASYETGFKSGGFFSSIDNPVYQPETINAITLGSKNRFLNNRLQVNIEGFWWNYKNQQVSHFRLNSQGGTEFVTENVGKSRIRGFEVEVRGRLGGGTTVSGTVQYLDAKYRNFTYANPSNLGPPVTGCAFAPNGDGSQFIVNCSGRRAINAPELSLTGGIEQIFDLGDSSRIVINLDGRYQSKIFTGFEQLPQQSQKGYFMADAQVSLELRNPGITISGFVNNLTDRNVVSFSTPHPRASQLVVESLRPPRTYGVRVGYKF</sequence>
<dbReference type="SUPFAM" id="SSF56935">
    <property type="entry name" value="Porins"/>
    <property type="match status" value="1"/>
</dbReference>
<dbReference type="Gene3D" id="2.40.170.20">
    <property type="entry name" value="TonB-dependent receptor, beta-barrel domain"/>
    <property type="match status" value="1"/>
</dbReference>
<evidence type="ECO:0000256" key="12">
    <source>
        <dbReference type="RuleBase" id="RU003357"/>
    </source>
</evidence>
<dbReference type="InterPro" id="IPR012910">
    <property type="entry name" value="Plug_dom"/>
</dbReference>
<organism evidence="16 17">
    <name type="scientific">Rhizorhabdus wittichii (strain DSM 6014 / CCUG 31198 / JCM 15750 / NBRC 105917 / EY 4224 / RW1)</name>
    <name type="common">Sphingomonas wittichii</name>
    <dbReference type="NCBI Taxonomy" id="392499"/>
    <lineage>
        <taxon>Bacteria</taxon>
        <taxon>Pseudomonadati</taxon>
        <taxon>Pseudomonadota</taxon>
        <taxon>Alphaproteobacteria</taxon>
        <taxon>Sphingomonadales</taxon>
        <taxon>Sphingomonadaceae</taxon>
        <taxon>Rhizorhabdus</taxon>
    </lineage>
</organism>
<keyword evidence="13" id="KW-0732">Signal</keyword>
<evidence type="ECO:0000313" key="16">
    <source>
        <dbReference type="EMBL" id="ABQ67936.1"/>
    </source>
</evidence>
<feature type="signal peptide" evidence="13">
    <location>
        <begin position="1"/>
        <end position="27"/>
    </location>
</feature>
<feature type="chain" id="PRO_5039938143" evidence="13">
    <location>
        <begin position="28"/>
        <end position="796"/>
    </location>
</feature>
<dbReference type="Proteomes" id="UP000001989">
    <property type="component" value="Chromosome"/>
</dbReference>
<keyword evidence="8 12" id="KW-0798">TonB box</keyword>
<evidence type="ECO:0000256" key="2">
    <source>
        <dbReference type="ARBA" id="ARBA00022448"/>
    </source>
</evidence>
<dbReference type="Pfam" id="PF07715">
    <property type="entry name" value="Plug"/>
    <property type="match status" value="1"/>
</dbReference>
<comment type="subcellular location">
    <subcellularLocation>
        <location evidence="1 11">Cell outer membrane</location>
        <topology evidence="1 11">Multi-pass membrane protein</topology>
    </subcellularLocation>
</comment>
<evidence type="ECO:0000256" key="13">
    <source>
        <dbReference type="SAM" id="SignalP"/>
    </source>
</evidence>
<evidence type="ECO:0000256" key="8">
    <source>
        <dbReference type="ARBA" id="ARBA00023077"/>
    </source>
</evidence>
<feature type="domain" description="TonB-dependent receptor plug" evidence="15">
    <location>
        <begin position="68"/>
        <end position="174"/>
    </location>
</feature>
<evidence type="ECO:0000256" key="6">
    <source>
        <dbReference type="ARBA" id="ARBA00023004"/>
    </source>
</evidence>
<keyword evidence="6" id="KW-0408">Iron</keyword>
<protein>
    <submittedName>
        <fullName evidence="16">TonB-dependent receptor</fullName>
    </submittedName>
</protein>
<evidence type="ECO:0000259" key="15">
    <source>
        <dbReference type="Pfam" id="PF07715"/>
    </source>
</evidence>
<dbReference type="GO" id="GO:0009279">
    <property type="term" value="C:cell outer membrane"/>
    <property type="evidence" value="ECO:0007669"/>
    <property type="project" value="UniProtKB-SubCell"/>
</dbReference>
<feature type="domain" description="TonB-dependent receptor-like beta-barrel" evidence="14">
    <location>
        <begin position="366"/>
        <end position="759"/>
    </location>
</feature>
<keyword evidence="5 11" id="KW-0812">Transmembrane</keyword>
<keyword evidence="16" id="KW-0675">Receptor</keyword>
<name>A0A9J9HAA5_RHIWR</name>
<keyword evidence="9 11" id="KW-0472">Membrane</keyword>
<reference evidence="16 17" key="1">
    <citation type="journal article" date="2010" name="J. Bacteriol.">
        <title>Genome sequence of the dioxin-mineralizing bacterium Sphingomonas wittichii RW1.</title>
        <authorList>
            <person name="Miller T.R."/>
            <person name="Delcher A.L."/>
            <person name="Salzberg S.L."/>
            <person name="Saunders E."/>
            <person name="Detter J.C."/>
            <person name="Halden R.U."/>
        </authorList>
    </citation>
    <scope>NUCLEOTIDE SEQUENCE [LARGE SCALE GENOMIC DNA]</scope>
    <source>
        <strain evidence="17">DSM 6014 / CCUG 31198 / JCM 15750 / NBRC 105917 / EY 4224 / RW1</strain>
    </source>
</reference>
<dbReference type="PROSITE" id="PS52016">
    <property type="entry name" value="TONB_DEPENDENT_REC_3"/>
    <property type="match status" value="1"/>
</dbReference>
<keyword evidence="17" id="KW-1185">Reference proteome</keyword>
<keyword evidence="10 11" id="KW-0998">Cell outer membrane</keyword>
<evidence type="ECO:0000256" key="5">
    <source>
        <dbReference type="ARBA" id="ARBA00022692"/>
    </source>
</evidence>
<keyword evidence="4" id="KW-0410">Iron transport</keyword>
<dbReference type="PANTHER" id="PTHR32552:SF81">
    <property type="entry name" value="TONB-DEPENDENT OUTER MEMBRANE RECEPTOR"/>
    <property type="match status" value="1"/>
</dbReference>
<evidence type="ECO:0000256" key="10">
    <source>
        <dbReference type="ARBA" id="ARBA00023237"/>
    </source>
</evidence>
<evidence type="ECO:0000256" key="4">
    <source>
        <dbReference type="ARBA" id="ARBA00022496"/>
    </source>
</evidence>
<evidence type="ECO:0000256" key="9">
    <source>
        <dbReference type="ARBA" id="ARBA00023136"/>
    </source>
</evidence>
<comment type="similarity">
    <text evidence="11 12">Belongs to the TonB-dependent receptor family.</text>
</comment>
<accession>A0A9J9HAA5</accession>
<dbReference type="Pfam" id="PF00593">
    <property type="entry name" value="TonB_dep_Rec_b-barrel"/>
    <property type="match status" value="1"/>
</dbReference>
<dbReference type="GO" id="GO:0006826">
    <property type="term" value="P:iron ion transport"/>
    <property type="evidence" value="ECO:0007669"/>
    <property type="project" value="UniProtKB-KW"/>
</dbReference>
<keyword evidence="3 11" id="KW-1134">Transmembrane beta strand</keyword>
<dbReference type="EMBL" id="CP000699">
    <property type="protein sequence ID" value="ABQ67936.1"/>
    <property type="molecule type" value="Genomic_DNA"/>
</dbReference>
<evidence type="ECO:0000256" key="3">
    <source>
        <dbReference type="ARBA" id="ARBA00022452"/>
    </source>
</evidence>
<dbReference type="InterPro" id="IPR000531">
    <property type="entry name" value="Beta-barrel_TonB"/>
</dbReference>
<keyword evidence="2 11" id="KW-0813">Transport</keyword>
<proteinExistence type="inferred from homology"/>
<dbReference type="InterPro" id="IPR036942">
    <property type="entry name" value="Beta-barrel_TonB_sf"/>
</dbReference>
<evidence type="ECO:0000256" key="1">
    <source>
        <dbReference type="ARBA" id="ARBA00004571"/>
    </source>
</evidence>
<evidence type="ECO:0000313" key="17">
    <source>
        <dbReference type="Proteomes" id="UP000001989"/>
    </source>
</evidence>
<evidence type="ECO:0000256" key="11">
    <source>
        <dbReference type="PROSITE-ProRule" id="PRU01360"/>
    </source>
</evidence>
<evidence type="ECO:0000259" key="14">
    <source>
        <dbReference type="Pfam" id="PF00593"/>
    </source>
</evidence>
<dbReference type="InterPro" id="IPR039426">
    <property type="entry name" value="TonB-dep_rcpt-like"/>
</dbReference>
<dbReference type="KEGG" id="swi:Swit_1573"/>
<gene>
    <name evidence="16" type="ordered locus">Swit_1573</name>
</gene>
<dbReference type="AlphaFoldDB" id="A0A9J9HAA5"/>
<evidence type="ECO:0000256" key="7">
    <source>
        <dbReference type="ARBA" id="ARBA00023065"/>
    </source>
</evidence>
<dbReference type="PANTHER" id="PTHR32552">
    <property type="entry name" value="FERRICHROME IRON RECEPTOR-RELATED"/>
    <property type="match status" value="1"/>
</dbReference>
<keyword evidence="7" id="KW-0406">Ion transport</keyword>